<evidence type="ECO:0000256" key="2">
    <source>
        <dbReference type="ARBA" id="ARBA00022989"/>
    </source>
</evidence>
<keyword evidence="2 4" id="KW-1133">Transmembrane helix</keyword>
<dbReference type="Proteomes" id="UP000275846">
    <property type="component" value="Unassembled WGS sequence"/>
</dbReference>
<dbReference type="OrthoDB" id="5877963at2759"/>
<dbReference type="GO" id="GO:0005313">
    <property type="term" value="F:L-glutamate transmembrane transporter activity"/>
    <property type="evidence" value="ECO:0007669"/>
    <property type="project" value="TreeGrafter"/>
</dbReference>
<evidence type="ECO:0000256" key="1">
    <source>
        <dbReference type="ARBA" id="ARBA00022692"/>
    </source>
</evidence>
<dbReference type="PANTHER" id="PTHR11958">
    <property type="entry name" value="SODIUM/DICARBOXYLATE SYMPORTER-RELATED"/>
    <property type="match status" value="1"/>
</dbReference>
<dbReference type="STRING" id="70667.A0A183SSA0"/>
<dbReference type="EMBL" id="UYSU01033987">
    <property type="protein sequence ID" value="VDL93483.1"/>
    <property type="molecule type" value="Genomic_DNA"/>
</dbReference>
<evidence type="ECO:0000313" key="6">
    <source>
        <dbReference type="Proteomes" id="UP000275846"/>
    </source>
</evidence>
<dbReference type="PRINTS" id="PR00173">
    <property type="entry name" value="EDTRNSPORT"/>
</dbReference>
<name>A0A183SSA0_SCHSO</name>
<dbReference type="GO" id="GO:0015175">
    <property type="term" value="F:neutral L-amino acid transmembrane transporter activity"/>
    <property type="evidence" value="ECO:0007669"/>
    <property type="project" value="TreeGrafter"/>
</dbReference>
<dbReference type="InterPro" id="IPR050746">
    <property type="entry name" value="DAACS"/>
</dbReference>
<feature type="transmembrane region" description="Helical" evidence="4">
    <location>
        <begin position="143"/>
        <end position="169"/>
    </location>
</feature>
<reference evidence="5 6" key="2">
    <citation type="submission" date="2018-11" db="EMBL/GenBank/DDBJ databases">
        <authorList>
            <consortium name="Pathogen Informatics"/>
        </authorList>
    </citation>
    <scope>NUCLEOTIDE SEQUENCE [LARGE SCALE GENOMIC DNA]</scope>
    <source>
        <strain evidence="5 6">NST_G2</strain>
    </source>
</reference>
<feature type="transmembrane region" description="Helical" evidence="4">
    <location>
        <begin position="110"/>
        <end position="131"/>
    </location>
</feature>
<accession>A0A183SSA0</accession>
<keyword evidence="6" id="KW-1185">Reference proteome</keyword>
<dbReference type="PANTHER" id="PTHR11958:SF63">
    <property type="entry name" value="AMINO ACID TRANSPORTER"/>
    <property type="match status" value="1"/>
</dbReference>
<keyword evidence="1 4" id="KW-0812">Transmembrane</keyword>
<feature type="transmembrane region" description="Helical" evidence="4">
    <location>
        <begin position="38"/>
        <end position="57"/>
    </location>
</feature>
<proteinExistence type="predicted"/>
<dbReference type="InterPro" id="IPR036458">
    <property type="entry name" value="Na:dicarbo_symporter_sf"/>
</dbReference>
<evidence type="ECO:0000256" key="4">
    <source>
        <dbReference type="SAM" id="Phobius"/>
    </source>
</evidence>
<dbReference type="AlphaFoldDB" id="A0A183SSA0"/>
<gene>
    <name evidence="5" type="ORF">SSLN_LOCUS7098</name>
</gene>
<sequence length="260" mass="28029">MAVDASGFASSHISEDLRADEVPAKKGNKCLGCLKDNYFTLATLAGVCVGFAIAFGIRTTKPSAVALTWISMPGEIYLRLLQMTILPLIASNILLVLYLSLYLTIILSPFLSICLSLPLSFSVSPFFFYPLPPSLPPSLSLSLAFYLAPYLFLSFFLSPWLSLSLFLFLKKQILINCQKEYILSDILIAALEPKKNGRISIIGVSYVVLINLLGAAIGTTCASIIKPGSRQLVTPPPSSSGDSALTGTGLTVSDVFLDMF</sequence>
<evidence type="ECO:0000313" key="7">
    <source>
        <dbReference type="WBParaSite" id="SSLN_0000733301-mRNA-1"/>
    </source>
</evidence>
<organism evidence="7">
    <name type="scientific">Schistocephalus solidus</name>
    <name type="common">Tapeworm</name>
    <dbReference type="NCBI Taxonomy" id="70667"/>
    <lineage>
        <taxon>Eukaryota</taxon>
        <taxon>Metazoa</taxon>
        <taxon>Spiralia</taxon>
        <taxon>Lophotrochozoa</taxon>
        <taxon>Platyhelminthes</taxon>
        <taxon>Cestoda</taxon>
        <taxon>Eucestoda</taxon>
        <taxon>Diphyllobothriidea</taxon>
        <taxon>Diphyllobothriidae</taxon>
        <taxon>Schistocephalus</taxon>
    </lineage>
</organism>
<feature type="transmembrane region" description="Helical" evidence="4">
    <location>
        <begin position="201"/>
        <end position="225"/>
    </location>
</feature>
<feature type="transmembrane region" description="Helical" evidence="4">
    <location>
        <begin position="77"/>
        <end position="103"/>
    </location>
</feature>
<keyword evidence="3 4" id="KW-0472">Membrane</keyword>
<dbReference type="WBParaSite" id="SSLN_0000733301-mRNA-1">
    <property type="protein sequence ID" value="SSLN_0000733301-mRNA-1"/>
    <property type="gene ID" value="SSLN_0000733301"/>
</dbReference>
<dbReference type="SUPFAM" id="SSF118215">
    <property type="entry name" value="Proton glutamate symport protein"/>
    <property type="match status" value="1"/>
</dbReference>
<dbReference type="Gene3D" id="1.10.3860.10">
    <property type="entry name" value="Sodium:dicarboxylate symporter"/>
    <property type="match status" value="1"/>
</dbReference>
<dbReference type="GO" id="GO:0005886">
    <property type="term" value="C:plasma membrane"/>
    <property type="evidence" value="ECO:0007669"/>
    <property type="project" value="TreeGrafter"/>
</dbReference>
<protein>
    <submittedName>
        <fullName evidence="7">Amino acid transporter</fullName>
    </submittedName>
</protein>
<reference evidence="7" key="1">
    <citation type="submission" date="2016-06" db="UniProtKB">
        <authorList>
            <consortium name="WormBaseParasite"/>
        </authorList>
    </citation>
    <scope>IDENTIFICATION</scope>
</reference>
<evidence type="ECO:0000256" key="3">
    <source>
        <dbReference type="ARBA" id="ARBA00023136"/>
    </source>
</evidence>
<evidence type="ECO:0000313" key="5">
    <source>
        <dbReference type="EMBL" id="VDL93483.1"/>
    </source>
</evidence>
<dbReference type="GO" id="GO:0015501">
    <property type="term" value="F:glutamate:sodium symporter activity"/>
    <property type="evidence" value="ECO:0007669"/>
    <property type="project" value="TreeGrafter"/>
</dbReference>